<dbReference type="EMBL" id="BMZQ01000001">
    <property type="protein sequence ID" value="GHD04996.1"/>
    <property type="molecule type" value="Genomic_DNA"/>
</dbReference>
<sequence>MADSDIVRRHLRLLDGLVMNPGEGAVERLLAADDPELAWYESETRPSLLRARIYLARYRVPRHMAYVAAELAMLSLSQAPARSCELMATALAWMALCREAQQRSASRSVTGFAALEQAFRVKFGSALVPQRASAG</sequence>
<dbReference type="AlphaFoldDB" id="A0A8J3DKE4"/>
<dbReference type="RefSeq" id="WP_189500721.1">
    <property type="nucleotide sequence ID" value="NZ_BMZQ01000001.1"/>
</dbReference>
<organism evidence="1 2">
    <name type="scientific">Tianweitania populi</name>
    <dbReference type="NCBI Taxonomy" id="1607949"/>
    <lineage>
        <taxon>Bacteria</taxon>
        <taxon>Pseudomonadati</taxon>
        <taxon>Pseudomonadota</taxon>
        <taxon>Alphaproteobacteria</taxon>
        <taxon>Hyphomicrobiales</taxon>
        <taxon>Phyllobacteriaceae</taxon>
        <taxon>Tianweitania</taxon>
    </lineage>
</organism>
<protein>
    <submittedName>
        <fullName evidence="1">Uncharacterized protein</fullName>
    </submittedName>
</protein>
<reference evidence="1" key="1">
    <citation type="journal article" date="2014" name="Int. J. Syst. Evol. Microbiol.">
        <title>Complete genome sequence of Corynebacterium casei LMG S-19264T (=DSM 44701T), isolated from a smear-ripened cheese.</title>
        <authorList>
            <consortium name="US DOE Joint Genome Institute (JGI-PGF)"/>
            <person name="Walter F."/>
            <person name="Albersmeier A."/>
            <person name="Kalinowski J."/>
            <person name="Ruckert C."/>
        </authorList>
    </citation>
    <scope>NUCLEOTIDE SEQUENCE</scope>
    <source>
        <strain evidence="1">KCTC 42249</strain>
    </source>
</reference>
<reference evidence="1" key="2">
    <citation type="submission" date="2020-09" db="EMBL/GenBank/DDBJ databases">
        <authorList>
            <person name="Sun Q."/>
            <person name="Kim S."/>
        </authorList>
    </citation>
    <scope>NUCLEOTIDE SEQUENCE</scope>
    <source>
        <strain evidence="1">KCTC 42249</strain>
    </source>
</reference>
<comment type="caution">
    <text evidence="1">The sequence shown here is derived from an EMBL/GenBank/DDBJ whole genome shotgun (WGS) entry which is preliminary data.</text>
</comment>
<name>A0A8J3DKE4_9HYPH</name>
<accession>A0A8J3DKE4</accession>
<dbReference type="Proteomes" id="UP000630142">
    <property type="component" value="Unassembled WGS sequence"/>
</dbReference>
<proteinExistence type="predicted"/>
<evidence type="ECO:0000313" key="1">
    <source>
        <dbReference type="EMBL" id="GHD04996.1"/>
    </source>
</evidence>
<evidence type="ECO:0000313" key="2">
    <source>
        <dbReference type="Proteomes" id="UP000630142"/>
    </source>
</evidence>
<gene>
    <name evidence="1" type="ORF">GCM10016234_00300</name>
</gene>
<keyword evidence="2" id="KW-1185">Reference proteome</keyword>